<dbReference type="CDD" id="cd00082">
    <property type="entry name" value="HisKA"/>
    <property type="match status" value="1"/>
</dbReference>
<evidence type="ECO:0000313" key="9">
    <source>
        <dbReference type="Proteomes" id="UP001330434"/>
    </source>
</evidence>
<dbReference type="EC" id="2.7.13.3" evidence="2"/>
<dbReference type="InterPro" id="IPR036097">
    <property type="entry name" value="HisK_dim/P_sf"/>
</dbReference>
<dbReference type="EMBL" id="CP133270">
    <property type="protein sequence ID" value="WVX66695.1"/>
    <property type="molecule type" value="Genomic_DNA"/>
</dbReference>
<dbReference type="Gene3D" id="3.30.565.10">
    <property type="entry name" value="Histidine kinase-like ATPase, C-terminal domain"/>
    <property type="match status" value="1"/>
</dbReference>
<dbReference type="SUPFAM" id="SSF47384">
    <property type="entry name" value="Homodimeric domain of signal transducing histidine kinase"/>
    <property type="match status" value="1"/>
</dbReference>
<dbReference type="GO" id="GO:0016301">
    <property type="term" value="F:kinase activity"/>
    <property type="evidence" value="ECO:0007669"/>
    <property type="project" value="UniProtKB-KW"/>
</dbReference>
<dbReference type="SUPFAM" id="SSF55785">
    <property type="entry name" value="PYP-like sensor domain (PAS domain)"/>
    <property type="match status" value="1"/>
</dbReference>
<feature type="region of interest" description="Disordered" evidence="6">
    <location>
        <begin position="383"/>
        <end position="406"/>
    </location>
</feature>
<dbReference type="SUPFAM" id="SSF55874">
    <property type="entry name" value="ATPase domain of HSP90 chaperone/DNA topoisomerase II/histidine kinase"/>
    <property type="match status" value="1"/>
</dbReference>
<dbReference type="SMART" id="SM00387">
    <property type="entry name" value="HATPase_c"/>
    <property type="match status" value="1"/>
</dbReference>
<dbReference type="InterPro" id="IPR003594">
    <property type="entry name" value="HATPase_dom"/>
</dbReference>
<dbReference type="Pfam" id="PF12860">
    <property type="entry name" value="PAS_7"/>
    <property type="match status" value="1"/>
</dbReference>
<dbReference type="PRINTS" id="PR00344">
    <property type="entry name" value="BCTRLSENSOR"/>
</dbReference>
<evidence type="ECO:0000256" key="1">
    <source>
        <dbReference type="ARBA" id="ARBA00000085"/>
    </source>
</evidence>
<dbReference type="InterPro" id="IPR036890">
    <property type="entry name" value="HATPase_C_sf"/>
</dbReference>
<dbReference type="Pfam" id="PF00512">
    <property type="entry name" value="HisKA"/>
    <property type="match status" value="1"/>
</dbReference>
<keyword evidence="4" id="KW-0808">Transferase</keyword>
<evidence type="ECO:0000256" key="4">
    <source>
        <dbReference type="ARBA" id="ARBA00022679"/>
    </source>
</evidence>
<dbReference type="PANTHER" id="PTHR43047:SF72">
    <property type="entry name" value="OSMOSENSING HISTIDINE PROTEIN KINASE SLN1"/>
    <property type="match status" value="1"/>
</dbReference>
<dbReference type="SMART" id="SM00388">
    <property type="entry name" value="HisKA"/>
    <property type="match status" value="1"/>
</dbReference>
<accession>A0ABZ2C4M9</accession>
<dbReference type="InterPro" id="IPR004358">
    <property type="entry name" value="Sig_transdc_His_kin-like_C"/>
</dbReference>
<evidence type="ECO:0000256" key="3">
    <source>
        <dbReference type="ARBA" id="ARBA00022553"/>
    </source>
</evidence>
<dbReference type="Pfam" id="PF02518">
    <property type="entry name" value="HATPase_c"/>
    <property type="match status" value="1"/>
</dbReference>
<keyword evidence="3" id="KW-0597">Phosphoprotein</keyword>
<keyword evidence="9" id="KW-1185">Reference proteome</keyword>
<dbReference type="Gene3D" id="1.10.287.130">
    <property type="match status" value="1"/>
</dbReference>
<evidence type="ECO:0000256" key="6">
    <source>
        <dbReference type="SAM" id="MobiDB-lite"/>
    </source>
</evidence>
<reference evidence="8 9" key="1">
    <citation type="journal article" date="2024" name="Environ. Microbiol.">
        <title>Novel evolutionary insights on the interactions of the Holosporales (Alphaproteobacteria) with eukaryotic hosts from comparative genomics.</title>
        <authorList>
            <person name="Giovannini M."/>
            <person name="Petroni G."/>
            <person name="Castelli M."/>
        </authorList>
    </citation>
    <scope>NUCLEOTIDE SEQUENCE [LARGE SCALE GENOMIC DNA]</scope>
    <source>
        <strain evidence="8 9">US_Bl 15I1</strain>
    </source>
</reference>
<dbReference type="Gene3D" id="3.30.450.20">
    <property type="entry name" value="PAS domain"/>
    <property type="match status" value="1"/>
</dbReference>
<gene>
    <name evidence="8" type="ORF">Bealeia1_00879</name>
</gene>
<keyword evidence="5 8" id="KW-0418">Kinase</keyword>
<comment type="catalytic activity">
    <reaction evidence="1">
        <text>ATP + protein L-histidine = ADP + protein N-phospho-L-histidine.</text>
        <dbReference type="EC" id="2.7.13.3"/>
    </reaction>
</comment>
<sequence length="406" mass="46114">MLAKTFKMEHQNKPNLEFLLMEGFLNIDEGVAIYDPEDRLVLVNPIFEGMFPSTIEIAKDQPYFRDLVKWAYDHGDYFVEGMDYETWYHFRTKYRNEGVPVEYHLKDGRYIRGFSKRTESQNLVTIFTDITYHKQRELALIESKTLAESANRTKSSFLAHVSHELRTPLNAIMGFSEIMSKSLFGPLNNSHYERYVTDILKSGKHLLGIIDDLLQVAKAEVGQLDLRENWCDLCEIVKEVMRLSLLRAEAGGIYLTYEAYATEVPFYGDERKMRQIVTNLVTNALKFTPDSGKVHLQLERTPLGDGLLAITDTGSGIPQEEIPKVLEAFGRIENPFSRKQQEGTGLGLHLTDTFVSLHGGVLEIQSQLNEGTTVFVLLPKERFKDATPGSSRPSSHSKKAPPAVET</sequence>
<dbReference type="InterPro" id="IPR005467">
    <property type="entry name" value="His_kinase_dom"/>
</dbReference>
<dbReference type="PROSITE" id="PS50109">
    <property type="entry name" value="HIS_KIN"/>
    <property type="match status" value="1"/>
</dbReference>
<evidence type="ECO:0000259" key="7">
    <source>
        <dbReference type="PROSITE" id="PS50109"/>
    </source>
</evidence>
<evidence type="ECO:0000313" key="8">
    <source>
        <dbReference type="EMBL" id="WVX66695.1"/>
    </source>
</evidence>
<proteinExistence type="predicted"/>
<organism evidence="8 9">
    <name type="scientific">Candidatus Bealeia paramacronuclearis</name>
    <dbReference type="NCBI Taxonomy" id="1921001"/>
    <lineage>
        <taxon>Bacteria</taxon>
        <taxon>Pseudomonadati</taxon>
        <taxon>Pseudomonadota</taxon>
        <taxon>Alphaproteobacteria</taxon>
        <taxon>Holosporales</taxon>
        <taxon>Holosporaceae</taxon>
        <taxon>Candidatus Bealeia</taxon>
    </lineage>
</organism>
<name>A0ABZ2C4M9_9PROT</name>
<protein>
    <recommendedName>
        <fullName evidence="2">histidine kinase</fullName>
        <ecNumber evidence="2">2.7.13.3</ecNumber>
    </recommendedName>
</protein>
<dbReference type="PANTHER" id="PTHR43047">
    <property type="entry name" value="TWO-COMPONENT HISTIDINE PROTEIN KINASE"/>
    <property type="match status" value="1"/>
</dbReference>
<dbReference type="InterPro" id="IPR035965">
    <property type="entry name" value="PAS-like_dom_sf"/>
</dbReference>
<evidence type="ECO:0000256" key="2">
    <source>
        <dbReference type="ARBA" id="ARBA00012438"/>
    </source>
</evidence>
<feature type="domain" description="Histidine kinase" evidence="7">
    <location>
        <begin position="160"/>
        <end position="382"/>
    </location>
</feature>
<evidence type="ECO:0000256" key="5">
    <source>
        <dbReference type="ARBA" id="ARBA00022777"/>
    </source>
</evidence>
<dbReference type="InterPro" id="IPR003661">
    <property type="entry name" value="HisK_dim/P_dom"/>
</dbReference>
<dbReference type="Proteomes" id="UP001330434">
    <property type="component" value="Chromosome"/>
</dbReference>